<accession>A0ABM1DR56</accession>
<organism evidence="4 5">
    <name type="scientific">Priapulus caudatus</name>
    <name type="common">Priapulid worm</name>
    <dbReference type="NCBI Taxonomy" id="37621"/>
    <lineage>
        <taxon>Eukaryota</taxon>
        <taxon>Metazoa</taxon>
        <taxon>Ecdysozoa</taxon>
        <taxon>Scalidophora</taxon>
        <taxon>Priapulida</taxon>
        <taxon>Priapulimorpha</taxon>
        <taxon>Priapulimorphida</taxon>
        <taxon>Priapulidae</taxon>
        <taxon>Priapulus</taxon>
    </lineage>
</organism>
<feature type="compositionally biased region" description="Polar residues" evidence="3">
    <location>
        <begin position="111"/>
        <end position="123"/>
    </location>
</feature>
<proteinExistence type="inferred from homology"/>
<feature type="region of interest" description="Disordered" evidence="3">
    <location>
        <begin position="200"/>
        <end position="289"/>
    </location>
</feature>
<protein>
    <submittedName>
        <fullName evidence="5">Protein FAM114A2-like</fullName>
    </submittedName>
</protein>
<evidence type="ECO:0000313" key="5">
    <source>
        <dbReference type="RefSeq" id="XP_014662427.1"/>
    </source>
</evidence>
<feature type="compositionally biased region" description="Polar residues" evidence="3">
    <location>
        <begin position="63"/>
        <end position="96"/>
    </location>
</feature>
<keyword evidence="2" id="KW-0597">Phosphoprotein</keyword>
<dbReference type="Proteomes" id="UP000695022">
    <property type="component" value="Unplaced"/>
</dbReference>
<feature type="compositionally biased region" description="Basic and acidic residues" evidence="3">
    <location>
        <begin position="227"/>
        <end position="276"/>
    </location>
</feature>
<feature type="compositionally biased region" description="Basic and acidic residues" evidence="3">
    <location>
        <begin position="22"/>
        <end position="40"/>
    </location>
</feature>
<dbReference type="InterPro" id="IPR007998">
    <property type="entry name" value="DUF719"/>
</dbReference>
<evidence type="ECO:0000256" key="2">
    <source>
        <dbReference type="ARBA" id="ARBA00022553"/>
    </source>
</evidence>
<dbReference type="PANTHER" id="PTHR12842:SF6">
    <property type="entry name" value="FI01459P"/>
    <property type="match status" value="1"/>
</dbReference>
<feature type="compositionally biased region" description="Polar residues" evidence="3">
    <location>
        <begin position="149"/>
        <end position="159"/>
    </location>
</feature>
<feature type="region of interest" description="Disordered" evidence="3">
    <location>
        <begin position="1"/>
        <end position="168"/>
    </location>
</feature>
<evidence type="ECO:0000256" key="1">
    <source>
        <dbReference type="ARBA" id="ARBA00006903"/>
    </source>
</evidence>
<gene>
    <name evidence="5" type="primary">LOC106805374</name>
</gene>
<dbReference type="GeneID" id="106805374"/>
<dbReference type="PANTHER" id="PTHR12842">
    <property type="entry name" value="FI01459P"/>
    <property type="match status" value="1"/>
</dbReference>
<feature type="non-terminal residue" evidence="5">
    <location>
        <position position="620"/>
    </location>
</feature>
<sequence>MAETESETEFQSADEGSEDEATSEHSLGESKVPENLHNEATDPEVNNAKTGDAVSTEEGLKTDTASVYAKSTTGNNTEVQDVDHTLTQMGSCNITEDNSKLSSKEEEAEPSQFQTDATLTSKLDSGVKEETKAEHTEKEMSVLEKLSGVAQSESSQQPAARTGWGWGWGSSLLSTASTSVSTFTSQVGHGISAVLETVEHEMGAPSPEQLAQDSVAGTAEEATADMRIGDKKQRSEKPVEAAEEANEKTSRSSGKQKEQEQAAESKNEAKDHKSTGEEEEGGGGRGGGGGIFDMSKGLLGGIKLGISNIVENTVEVGLDALESVGKKTWHHLSSGDPGLRKKRELLTGGPKPNLSQVLREVKEQAEEEAKQNAEIAEASKGHFSYWFDEQQGLAHLEALEMLSNQSETRVQSSLNVLPAEQLPEFKGNLISLRDVFQIEDVDEDDGENEHDFDAALKALASDINIVKTSEKLLSGHVRVRQCLEQLGAEQETGAAKEGKFIHQEAMQSIGELTAVGMEAFHKMGELLLVEEEADLQRHLDRANAFNRLCMLMCTEVAVMASKFSQCLNTAADDAEEPELVTPFLTNVYLEASNSSTYLQDGFRLLLPVVQLAYLQGALQA</sequence>
<dbReference type="Pfam" id="PF05334">
    <property type="entry name" value="DUF719"/>
    <property type="match status" value="1"/>
</dbReference>
<evidence type="ECO:0000313" key="4">
    <source>
        <dbReference type="Proteomes" id="UP000695022"/>
    </source>
</evidence>
<reference evidence="5" key="1">
    <citation type="submission" date="2025-08" db="UniProtKB">
        <authorList>
            <consortium name="RefSeq"/>
        </authorList>
    </citation>
    <scope>IDENTIFICATION</scope>
</reference>
<comment type="similarity">
    <text evidence="1">Belongs to the FAM114 family.</text>
</comment>
<feature type="compositionally biased region" description="Basic and acidic residues" evidence="3">
    <location>
        <begin position="125"/>
        <end position="142"/>
    </location>
</feature>
<dbReference type="RefSeq" id="XP_014662427.1">
    <property type="nucleotide sequence ID" value="XM_014806941.1"/>
</dbReference>
<keyword evidence="4" id="KW-1185">Reference proteome</keyword>
<evidence type="ECO:0000256" key="3">
    <source>
        <dbReference type="SAM" id="MobiDB-lite"/>
    </source>
</evidence>
<name>A0ABM1DR56_PRICU</name>